<dbReference type="SUPFAM" id="SSF49313">
    <property type="entry name" value="Cadherin-like"/>
    <property type="match status" value="3"/>
</dbReference>
<dbReference type="Gene3D" id="2.60.40.10">
    <property type="entry name" value="Immunoglobulins"/>
    <property type="match status" value="4"/>
</dbReference>
<dbReference type="InterPro" id="IPR013783">
    <property type="entry name" value="Ig-like_fold"/>
</dbReference>
<gene>
    <name evidence="3" type="ORF">JWG45_05425</name>
</gene>
<dbReference type="Pfam" id="PF05345">
    <property type="entry name" value="He_PIG"/>
    <property type="match status" value="3"/>
</dbReference>
<evidence type="ECO:0000256" key="1">
    <source>
        <dbReference type="SAM" id="Phobius"/>
    </source>
</evidence>
<proteinExistence type="predicted"/>
<comment type="caution">
    <text evidence="3">The sequence shown here is derived from an EMBL/GenBank/DDBJ whole genome shotgun (WGS) entry which is preliminary data.</text>
</comment>
<organism evidence="3 4">
    <name type="scientific">Leptospira ainlahdjerensis</name>
    <dbReference type="NCBI Taxonomy" id="2810033"/>
    <lineage>
        <taxon>Bacteria</taxon>
        <taxon>Pseudomonadati</taxon>
        <taxon>Spirochaetota</taxon>
        <taxon>Spirochaetia</taxon>
        <taxon>Leptospirales</taxon>
        <taxon>Leptospiraceae</taxon>
        <taxon>Leptospira</taxon>
    </lineage>
</organism>
<dbReference type="RefSeq" id="WP_205278752.1">
    <property type="nucleotide sequence ID" value="NZ_JAFFPU010000024.1"/>
</dbReference>
<keyword evidence="4" id="KW-1185">Reference proteome</keyword>
<dbReference type="InterPro" id="IPR011460">
    <property type="entry name" value="Lcl_C"/>
</dbReference>
<keyword evidence="1" id="KW-0812">Transmembrane</keyword>
<evidence type="ECO:0000259" key="2">
    <source>
        <dbReference type="Pfam" id="PF07603"/>
    </source>
</evidence>
<dbReference type="PANTHER" id="PTHR35812:SF1">
    <property type="entry name" value="LIPOPROTEIN"/>
    <property type="match status" value="1"/>
</dbReference>
<protein>
    <submittedName>
        <fullName evidence="3">Ig domain-containing protein</fullName>
    </submittedName>
</protein>
<accession>A0ABS2U898</accession>
<dbReference type="InterPro" id="IPR015919">
    <property type="entry name" value="Cadherin-like_sf"/>
</dbReference>
<dbReference type="Proteomes" id="UP000724686">
    <property type="component" value="Unassembled WGS sequence"/>
</dbReference>
<sequence length="727" mass="75730">MKKIDAEFAKSQCFLTFFFNWFFISKTHSIFRIQFWKEFNLKIETKNKFGLYKILILFFFLLTAANGCVQGKGGSLKFMGILGPFGLVNQPSNPISLNYSDSPYVMTRDAVISEIAPEISGEIQNCTVNPPLPTGLVLNQTDCSLSGIPNVEQAATEHSITASNEASDKTSLIIITVDTNPPAAFAFASPAIIFTKNAPTPPLRPSVRGTVTSCSSDIPLPLGLSLDPNCMISGTPTVPQPPTTYTITASNAFGNTTTTISIVVNETAPTTLIYAGSPFVFSKDAPIATQTPTFTGTVTSCTTDIPLPTGLSIHNSTCAISGTPTVTQVAANYVVTASNVYGSTTATISITVNMAAPSSLNYVGSPFVFTQNSTISTVTPTFTGSVTNCVTDIALPTGMGINSTTCAISGTPTTTQTATNYVVTASNASGNATTTISIEVNMAPPSALNYVGSPFLFTRLTTIPTLTPTVSGTVTNCTTDVALPPGLSIHSTTCAISGTPTGLQAATDYVVTASNSSGNTTKTVKIMIVGPPPQKSLQTQCWNSVGTLDATCSLASSLGQDGQLQNGSTPSFTGPSLVNAPDFITVNNITGQIWKTCHQGRKGIDCATADGSSFFTSRAAGSASCAALNALNSGAGYANLQGWRLPTISELETLVDFNNSSGTGSGNPKTFLTAFPNTDAGYYYLSSNAYVPTSGIALALYFSNGSTTWVADDGSSSTRVRCVTSAP</sequence>
<dbReference type="PANTHER" id="PTHR35812">
    <property type="entry name" value="LIPOPROTEIN"/>
    <property type="match status" value="1"/>
</dbReference>
<keyword evidence="1" id="KW-0472">Membrane</keyword>
<dbReference type="Pfam" id="PF07603">
    <property type="entry name" value="Lcl_C"/>
    <property type="match status" value="1"/>
</dbReference>
<dbReference type="EMBL" id="JAFFPU010000024">
    <property type="protein sequence ID" value="MBM9576591.1"/>
    <property type="molecule type" value="Genomic_DNA"/>
</dbReference>
<reference evidence="3 4" key="1">
    <citation type="submission" date="2021-02" db="EMBL/GenBank/DDBJ databases">
        <title>Leptospira ainlahdjerensis sp. nov., Leptospira ainazelensis sp. nov., Leptospira abararensis sp. nov. and Leptospira chreensis sp. nov., four new species isolated from water sources in Algeria.</title>
        <authorList>
            <person name="Amara Korba A."/>
            <person name="Kainiu M."/>
            <person name="Vincent A.T."/>
            <person name="Mariet J.-F."/>
            <person name="Veyrier F.J."/>
            <person name="Goarant C."/>
            <person name="Picardeau M."/>
        </authorList>
    </citation>
    <scope>NUCLEOTIDE SEQUENCE [LARGE SCALE GENOMIC DNA]</scope>
    <source>
        <strain evidence="3 4">201903070</strain>
    </source>
</reference>
<evidence type="ECO:0000313" key="4">
    <source>
        <dbReference type="Proteomes" id="UP000724686"/>
    </source>
</evidence>
<keyword evidence="1" id="KW-1133">Transmembrane helix</keyword>
<name>A0ABS2U898_9LEPT</name>
<feature type="transmembrane region" description="Helical" evidence="1">
    <location>
        <begin position="51"/>
        <end position="69"/>
    </location>
</feature>
<evidence type="ECO:0000313" key="3">
    <source>
        <dbReference type="EMBL" id="MBM9576591.1"/>
    </source>
</evidence>
<feature type="domain" description="Lcl C-terminal" evidence="2">
    <location>
        <begin position="587"/>
        <end position="723"/>
    </location>
</feature>